<dbReference type="SUPFAM" id="SSF47413">
    <property type="entry name" value="lambda repressor-like DNA-binding domains"/>
    <property type="match status" value="1"/>
</dbReference>
<dbReference type="InterPro" id="IPR011990">
    <property type="entry name" value="TPR-like_helical_dom_sf"/>
</dbReference>
<dbReference type="Pfam" id="PF13560">
    <property type="entry name" value="HTH_31"/>
    <property type="match status" value="1"/>
</dbReference>
<evidence type="ECO:0000313" key="2">
    <source>
        <dbReference type="Proteomes" id="UP000198226"/>
    </source>
</evidence>
<organism evidence="1 2">
    <name type="scientific">Micromonospora rifamycinica</name>
    <dbReference type="NCBI Taxonomy" id="291594"/>
    <lineage>
        <taxon>Bacteria</taxon>
        <taxon>Bacillati</taxon>
        <taxon>Actinomycetota</taxon>
        <taxon>Actinomycetes</taxon>
        <taxon>Micromonosporales</taxon>
        <taxon>Micromonosporaceae</taxon>
        <taxon>Micromonospora</taxon>
    </lineage>
</organism>
<dbReference type="Gene3D" id="1.25.40.10">
    <property type="entry name" value="Tetratricopeptide repeat domain"/>
    <property type="match status" value="1"/>
</dbReference>
<protein>
    <submittedName>
        <fullName evidence="1">Helix-turn-helix domain-containing protein</fullName>
    </submittedName>
</protein>
<gene>
    <name evidence="1" type="ORF">GA0070623_1923</name>
</gene>
<dbReference type="InterPro" id="IPR001387">
    <property type="entry name" value="Cro/C1-type_HTH"/>
</dbReference>
<dbReference type="PROSITE" id="PS50943">
    <property type="entry name" value="HTH_CROC1"/>
    <property type="match status" value="1"/>
</dbReference>
<dbReference type="GO" id="GO:0003677">
    <property type="term" value="F:DNA binding"/>
    <property type="evidence" value="ECO:0007669"/>
    <property type="project" value="InterPro"/>
</dbReference>
<accession>A0A109IIK2</accession>
<proteinExistence type="predicted"/>
<reference evidence="2" key="1">
    <citation type="submission" date="2016-06" db="EMBL/GenBank/DDBJ databases">
        <authorList>
            <person name="Varghese N."/>
            <person name="Submissions Spin"/>
        </authorList>
    </citation>
    <scope>NUCLEOTIDE SEQUENCE [LARGE SCALE GENOMIC DNA]</scope>
    <source>
        <strain evidence="2">DSM 44983</strain>
    </source>
</reference>
<name>A0A109IIK2_9ACTN</name>
<dbReference type="RefSeq" id="WP_067311350.1">
    <property type="nucleotide sequence ID" value="NZ_LRMV01000107.1"/>
</dbReference>
<evidence type="ECO:0000313" key="1">
    <source>
        <dbReference type="EMBL" id="SCG51392.1"/>
    </source>
</evidence>
<dbReference type="InterPro" id="IPR010982">
    <property type="entry name" value="Lambda_DNA-bd_dom_sf"/>
</dbReference>
<dbReference type="AlphaFoldDB" id="A0A109IIK2"/>
<dbReference type="Gene3D" id="1.10.260.40">
    <property type="entry name" value="lambda repressor-like DNA-binding domains"/>
    <property type="match status" value="1"/>
</dbReference>
<dbReference type="SUPFAM" id="SSF48452">
    <property type="entry name" value="TPR-like"/>
    <property type="match status" value="1"/>
</dbReference>
<keyword evidence="2" id="KW-1185">Reference proteome</keyword>
<dbReference type="EMBL" id="LT607752">
    <property type="protein sequence ID" value="SCG51392.1"/>
    <property type="molecule type" value="Genomic_DNA"/>
</dbReference>
<dbReference type="Proteomes" id="UP000198226">
    <property type="component" value="Chromosome I"/>
</dbReference>
<sequence>MVSSVDPRFGVALREFREQRGLSLRSLGQRAHRSKSHLHELEAGLKAPTVDTACHLDRVLDVGGALARLVDAPIDHAAEAGELRARVAASDVSADVLDRIEQGVDDLASAYPTMTPADLLPLVRRHLSYVGRLLEGRVTLAQRRRLLVAGGWLAVLRATVHIDLRQRTAAVAHLRAARDLAEHAEHGEIQAWCLETRAWDVLTQGDYQGALDLSRQAQRVAPRGSSARIQATAQEARAWARIGDVGATRRALDRVERLTANLPAPERAEHHYRYDPAKAAAYAATTLAWAGDPGAEQVARAVLAELDPYGDGGARPRRSASARLDLGLALVAAGQPDEAVALGAQAVASGRVVPSNWWRAAELLAKVEQSGVPEAVTLRDVCTEFAPGRRPSADSASG</sequence>
<dbReference type="CDD" id="cd00093">
    <property type="entry name" value="HTH_XRE"/>
    <property type="match status" value="1"/>
</dbReference>
<dbReference type="OrthoDB" id="3213425at2"/>
<dbReference type="SMART" id="SM00530">
    <property type="entry name" value="HTH_XRE"/>
    <property type="match status" value="1"/>
</dbReference>